<dbReference type="SUPFAM" id="SSF54862">
    <property type="entry name" value="4Fe-4S ferredoxins"/>
    <property type="match status" value="1"/>
</dbReference>
<dbReference type="InterPro" id="IPR017900">
    <property type="entry name" value="4Fe4S_Fe_S_CS"/>
</dbReference>
<dbReference type="InterPro" id="IPR043578">
    <property type="entry name" value="GltB_archl_type"/>
</dbReference>
<evidence type="ECO:0000256" key="6">
    <source>
        <dbReference type="PIRNR" id="PIRNR006429"/>
    </source>
</evidence>
<dbReference type="InterPro" id="IPR024188">
    <property type="entry name" value="GltB"/>
</dbReference>
<dbReference type="InterPro" id="IPR013785">
    <property type="entry name" value="Aldolase_TIM"/>
</dbReference>
<dbReference type="PROSITE" id="PS00198">
    <property type="entry name" value="4FE4S_FER_1"/>
    <property type="match status" value="1"/>
</dbReference>
<dbReference type="PIRSF" id="PIRSF500061">
    <property type="entry name" value="GOGAT_lg2_archl"/>
    <property type="match status" value="1"/>
</dbReference>
<evidence type="ECO:0000256" key="5">
    <source>
        <dbReference type="ARBA" id="ARBA00048151"/>
    </source>
</evidence>
<dbReference type="Gene3D" id="3.20.20.70">
    <property type="entry name" value="Aldolase class I"/>
    <property type="match status" value="1"/>
</dbReference>
<gene>
    <name evidence="8" type="ORF">P0O24_03645</name>
</gene>
<evidence type="ECO:0000313" key="9">
    <source>
        <dbReference type="Proteomes" id="UP001215956"/>
    </source>
</evidence>
<dbReference type="PROSITE" id="PS51379">
    <property type="entry name" value="4FE4S_FER_2"/>
    <property type="match status" value="2"/>
</dbReference>
<dbReference type="SUPFAM" id="SSF51395">
    <property type="entry name" value="FMN-linked oxidoreductases"/>
    <property type="match status" value="1"/>
</dbReference>
<proteinExistence type="inferred from homology"/>
<feature type="domain" description="4Fe-4S ferredoxin-type" evidence="7">
    <location>
        <begin position="40"/>
        <end position="69"/>
    </location>
</feature>
<protein>
    <recommendedName>
        <fullName evidence="6">Archaeal glutamate synthase [NADPH]</fullName>
        <ecNumber evidence="6">1.4.1.13</ecNumber>
    </recommendedName>
</protein>
<dbReference type="InterPro" id="IPR017896">
    <property type="entry name" value="4Fe4S_Fe-S-bd"/>
</dbReference>
<dbReference type="Gene3D" id="3.30.70.20">
    <property type="match status" value="1"/>
</dbReference>
<keyword evidence="6" id="KW-0288">FMN</keyword>
<comment type="similarity">
    <text evidence="1 6">Belongs to the glutamate synthase family.</text>
</comment>
<keyword evidence="6" id="KW-0521">NADP</keyword>
<dbReference type="Proteomes" id="UP001215956">
    <property type="component" value="Unassembled WGS sequence"/>
</dbReference>
<evidence type="ECO:0000259" key="7">
    <source>
        <dbReference type="PROSITE" id="PS51379"/>
    </source>
</evidence>
<dbReference type="RefSeq" id="WP_316968381.1">
    <property type="nucleotide sequence ID" value="NZ_JARFPL010000008.1"/>
</dbReference>
<evidence type="ECO:0000256" key="4">
    <source>
        <dbReference type="ARBA" id="ARBA00023164"/>
    </source>
</evidence>
<comment type="caution">
    <text evidence="8">The sequence shown here is derived from an EMBL/GenBank/DDBJ whole genome shotgun (WGS) entry which is preliminary data.</text>
</comment>
<dbReference type="PIRSF" id="PIRSF006429">
    <property type="entry name" value="GOGAT_lg_2"/>
    <property type="match status" value="1"/>
</dbReference>
<keyword evidence="2 6" id="KW-0028">Amino-acid biosynthesis</keyword>
<keyword evidence="3 6" id="KW-0560">Oxidoreductase</keyword>
<dbReference type="InterPro" id="IPR002932">
    <property type="entry name" value="Glu_synthdom"/>
</dbReference>
<evidence type="ECO:0000256" key="2">
    <source>
        <dbReference type="ARBA" id="ARBA00022605"/>
    </source>
</evidence>
<reference evidence="8 9" key="1">
    <citation type="submission" date="2023-03" db="EMBL/GenBank/DDBJ databases">
        <title>Whole genome sequencing of Methanotrichaceae archaeon M04Ac.</title>
        <authorList>
            <person name="Khomyakova M.A."/>
            <person name="Merkel A.Y."/>
            <person name="Slobodkin A.I."/>
        </authorList>
    </citation>
    <scope>NUCLEOTIDE SEQUENCE [LARGE SCALE GENOMIC DNA]</scope>
    <source>
        <strain evidence="8 9">M04Ac</strain>
    </source>
</reference>
<evidence type="ECO:0000313" key="8">
    <source>
        <dbReference type="EMBL" id="MDF0592672.1"/>
    </source>
</evidence>
<dbReference type="EMBL" id="JARFPL010000008">
    <property type="protein sequence ID" value="MDF0592672.1"/>
    <property type="molecule type" value="Genomic_DNA"/>
</dbReference>
<comment type="catalytic activity">
    <reaction evidence="5 6">
        <text>2 L-glutamate + NADP(+) = L-glutamine + 2-oxoglutarate + NADPH + H(+)</text>
        <dbReference type="Rhea" id="RHEA:15501"/>
        <dbReference type="ChEBI" id="CHEBI:15378"/>
        <dbReference type="ChEBI" id="CHEBI:16810"/>
        <dbReference type="ChEBI" id="CHEBI:29985"/>
        <dbReference type="ChEBI" id="CHEBI:57783"/>
        <dbReference type="ChEBI" id="CHEBI:58349"/>
        <dbReference type="ChEBI" id="CHEBI:58359"/>
        <dbReference type="EC" id="1.4.1.13"/>
    </reaction>
</comment>
<keyword evidence="4 6" id="KW-0314">Glutamate biosynthesis</keyword>
<dbReference type="EC" id="1.4.1.13" evidence="6"/>
<evidence type="ECO:0000256" key="3">
    <source>
        <dbReference type="ARBA" id="ARBA00023002"/>
    </source>
</evidence>
<evidence type="ECO:0000256" key="1">
    <source>
        <dbReference type="ARBA" id="ARBA00009716"/>
    </source>
</evidence>
<keyword evidence="9" id="KW-1185">Reference proteome</keyword>
<organism evidence="8 9">
    <name type="scientific">Candidatus Methanocrinis alkalitolerans</name>
    <dbReference type="NCBI Taxonomy" id="3033395"/>
    <lineage>
        <taxon>Archaea</taxon>
        <taxon>Methanobacteriati</taxon>
        <taxon>Methanobacteriota</taxon>
        <taxon>Stenosarchaea group</taxon>
        <taxon>Methanomicrobia</taxon>
        <taxon>Methanotrichales</taxon>
        <taxon>Methanotrichaceae</taxon>
        <taxon>Methanocrinis</taxon>
    </lineage>
</organism>
<dbReference type="PANTHER" id="PTHR43819">
    <property type="entry name" value="ARCHAEAL-TYPE GLUTAMATE SYNTHASE [NADPH]"/>
    <property type="match status" value="1"/>
</dbReference>
<name>A0ABT5XD98_9EURY</name>
<comment type="cofactor">
    <cofactor evidence="6">
        <name>FMN</name>
        <dbReference type="ChEBI" id="CHEBI:58210"/>
    </cofactor>
</comment>
<accession>A0ABT5XD98</accession>
<dbReference type="CDD" id="cd02808">
    <property type="entry name" value="GltS_FMN"/>
    <property type="match status" value="1"/>
</dbReference>
<dbReference type="PANTHER" id="PTHR43819:SF1">
    <property type="entry name" value="ARCHAEAL-TYPE GLUTAMATE SYNTHASE [NADPH]"/>
    <property type="match status" value="1"/>
</dbReference>
<keyword evidence="6" id="KW-0285">Flavoprotein</keyword>
<dbReference type="Pfam" id="PF01645">
    <property type="entry name" value="Glu_synthase"/>
    <property type="match status" value="1"/>
</dbReference>
<feature type="domain" description="4Fe-4S ferredoxin-type" evidence="7">
    <location>
        <begin position="9"/>
        <end position="38"/>
    </location>
</feature>
<sequence length="504" mass="54507">MRSFVFPEFSIIRDEERCGSCRGCERQCAFGVHTYDPVTDRLTSDEQKCAGCQRCAIFCPEKAIVVRPSPSFYRPNASWSREKIEDLKRQAETGGVLLTGCGSDKPFRIYWDHIVLNASQVTNPSIDPLREPMELRTFLGRKPDMLDIRAEDGDVEIRTEISPNLTVETPILFSAMSYGAISYNAFRSLATAACRSGTYFNTGEGGLPREMRDEFGRCAIVQVASGRFGIDAEYLNCAQAVEIKVGQGAKPGIGGHLPGEKVSLAVAETRMIPQGTDAISPAPHHDIYSIEDLSTLITALKEVTNYEKPISVKIAAVHNFAAIASGIVRAGADIIAIDGLRGGTGAAPKAIRDNVGIPTELAISSLDRRLREEGIRNQCSIIAAGGIRCSSDVVKAIALGADAVYIGSAALIAMGCTLCQKCYTGKCNWGICTQDPRLSGRLNVEIASTRLSNLISAWSHEIREMLGGMGINALESLRGNRDHLRGVGLYEWELDVLGIKGAGE</sequence>